<dbReference type="PROSITE" id="PS00108">
    <property type="entry name" value="PROTEIN_KINASE_ST"/>
    <property type="match status" value="1"/>
</dbReference>
<dbReference type="Pfam" id="PF00498">
    <property type="entry name" value="FHA"/>
    <property type="match status" value="1"/>
</dbReference>
<dbReference type="FunFam" id="1.10.510.10:FF:000571">
    <property type="entry name" value="Maternal embryonic leucine zipper kinase"/>
    <property type="match status" value="1"/>
</dbReference>
<comment type="cofactor">
    <cofactor evidence="1">
        <name>Mg(2+)</name>
        <dbReference type="ChEBI" id="CHEBI:18420"/>
    </cofactor>
</comment>
<dbReference type="CDD" id="cd22666">
    <property type="entry name" value="FHA_CHK2"/>
    <property type="match status" value="1"/>
</dbReference>
<dbReference type="Gene3D" id="2.60.200.20">
    <property type="match status" value="1"/>
</dbReference>
<reference evidence="9" key="1">
    <citation type="submission" date="2016-11" db="UniProtKB">
        <authorList>
            <consortium name="WormBaseParasite"/>
        </authorList>
    </citation>
    <scope>IDENTIFICATION</scope>
</reference>
<accession>A0A1I7T2U3</accession>
<dbReference type="GO" id="GO:0004672">
    <property type="term" value="F:protein kinase activity"/>
    <property type="evidence" value="ECO:0007669"/>
    <property type="project" value="InterPro"/>
</dbReference>
<evidence type="ECO:0000313" key="9">
    <source>
        <dbReference type="WBParaSite" id="Csp11.Scaffold482.g1883.t1"/>
    </source>
</evidence>
<dbReference type="InterPro" id="IPR008984">
    <property type="entry name" value="SMAD_FHA_dom_sf"/>
</dbReference>
<evidence type="ECO:0000256" key="5">
    <source>
        <dbReference type="PROSITE-ProRule" id="PRU10141"/>
    </source>
</evidence>
<dbReference type="SMART" id="SM00220">
    <property type="entry name" value="S_TKc"/>
    <property type="match status" value="1"/>
</dbReference>
<dbReference type="STRING" id="1561998.A0A1I7T2U3"/>
<evidence type="ECO:0000256" key="1">
    <source>
        <dbReference type="ARBA" id="ARBA00001946"/>
    </source>
</evidence>
<evidence type="ECO:0000256" key="3">
    <source>
        <dbReference type="ARBA" id="ARBA00022840"/>
    </source>
</evidence>
<dbReference type="SUPFAM" id="SSF49879">
    <property type="entry name" value="SMAD/FHA domain"/>
    <property type="match status" value="1"/>
</dbReference>
<keyword evidence="3 5" id="KW-0067">ATP-binding</keyword>
<keyword evidence="2 5" id="KW-0547">Nucleotide-binding</keyword>
<dbReference type="WBParaSite" id="Csp11.Scaffold482.g1883.t1">
    <property type="protein sequence ID" value="Csp11.Scaffold482.g1883.t1"/>
    <property type="gene ID" value="Csp11.Scaffold482.g1883"/>
</dbReference>
<dbReference type="InterPro" id="IPR000253">
    <property type="entry name" value="FHA_dom"/>
</dbReference>
<evidence type="ECO:0000259" key="7">
    <source>
        <dbReference type="PROSITE" id="PS50011"/>
    </source>
</evidence>
<keyword evidence="8" id="KW-1185">Reference proteome</keyword>
<dbReference type="InterPro" id="IPR000719">
    <property type="entry name" value="Prot_kinase_dom"/>
</dbReference>
<feature type="binding site" evidence="5">
    <location>
        <position position="199"/>
    </location>
    <ligand>
        <name>ATP</name>
        <dbReference type="ChEBI" id="CHEBI:30616"/>
    </ligand>
</feature>
<name>A0A1I7T2U3_9PELO</name>
<evidence type="ECO:0000256" key="4">
    <source>
        <dbReference type="ARBA" id="ARBA00022842"/>
    </source>
</evidence>
<protein>
    <submittedName>
        <fullName evidence="9">Protein kinase domain-containing protein</fullName>
    </submittedName>
</protein>
<dbReference type="AlphaFoldDB" id="A0A1I7T2U3"/>
<dbReference type="Gene3D" id="1.10.510.10">
    <property type="entry name" value="Transferase(Phosphotransferase) domain 1"/>
    <property type="match status" value="1"/>
</dbReference>
<feature type="domain" description="Protein kinase" evidence="7">
    <location>
        <begin position="170"/>
        <end position="437"/>
    </location>
</feature>
<evidence type="ECO:0000313" key="8">
    <source>
        <dbReference type="Proteomes" id="UP000095282"/>
    </source>
</evidence>
<dbReference type="PROSITE" id="PS50011">
    <property type="entry name" value="PROTEIN_KINASE_DOM"/>
    <property type="match status" value="1"/>
</dbReference>
<dbReference type="SUPFAM" id="SSF56112">
    <property type="entry name" value="Protein kinase-like (PK-like)"/>
    <property type="match status" value="1"/>
</dbReference>
<dbReference type="eggNOG" id="KOG0615">
    <property type="taxonomic scope" value="Eukaryota"/>
</dbReference>
<keyword evidence="4" id="KW-0460">Magnesium</keyword>
<dbReference type="PROSITE" id="PS00107">
    <property type="entry name" value="PROTEIN_KINASE_ATP"/>
    <property type="match status" value="1"/>
</dbReference>
<organism evidence="8 9">
    <name type="scientific">Caenorhabditis tropicalis</name>
    <dbReference type="NCBI Taxonomy" id="1561998"/>
    <lineage>
        <taxon>Eukaryota</taxon>
        <taxon>Metazoa</taxon>
        <taxon>Ecdysozoa</taxon>
        <taxon>Nematoda</taxon>
        <taxon>Chromadorea</taxon>
        <taxon>Rhabditida</taxon>
        <taxon>Rhabditina</taxon>
        <taxon>Rhabditomorpha</taxon>
        <taxon>Rhabditoidea</taxon>
        <taxon>Rhabditidae</taxon>
        <taxon>Peloderinae</taxon>
        <taxon>Caenorhabditis</taxon>
    </lineage>
</organism>
<proteinExistence type="predicted"/>
<dbReference type="Pfam" id="PF00069">
    <property type="entry name" value="Pkinase"/>
    <property type="match status" value="1"/>
</dbReference>
<dbReference type="GO" id="GO:0005524">
    <property type="term" value="F:ATP binding"/>
    <property type="evidence" value="ECO:0007669"/>
    <property type="project" value="UniProtKB-UniRule"/>
</dbReference>
<sequence>MVRGTKRRRNSTEKPKAVVTLHREDTALVDDQVTVGDSQCTGAKPYARLVGIRRGVATIDIFDDVFVCGRGSDETPVNYNFSALTHDVGLYRFISKVQFAINRATDTRRIYLNDHSRNGTLVNQEMIGKGQTRELMNGDLISIGIPALIIFVFETTDDSQYPEELTKKYHVTSHSLGKGGFGKVLLGYKRSDRSVVAIKVLNTQFSTRCSRAIAKIRDIKNEVEVMKKLDHPNIVGIYDWITVSKYSYMVIEYVGGGEFFSKVVDSKYNRMGLGESLGKYFAYQLIDAVMYLHSVGICHRDIKPENILCSDKSERCILKLTDFGMAKTTTAAKMKTRCGTPSYNAPEIVANEGIEYTPKVDIWSLGCVLFITFAGYPPFSEEYTDMTMEKQVMTGRLLFHSQWRHITHETQKMIKWMLTVEPSKRPTAVELMSTEWMKCADCRTAKQDILKNSAKAVKTTVGGQQTTVAAATVISTTVTAAATITTGGGGEKGVAAEKKRNQ</sequence>
<dbReference type="InterPro" id="IPR008271">
    <property type="entry name" value="Ser/Thr_kinase_AS"/>
</dbReference>
<evidence type="ECO:0000256" key="2">
    <source>
        <dbReference type="ARBA" id="ARBA00022741"/>
    </source>
</evidence>
<dbReference type="Proteomes" id="UP000095282">
    <property type="component" value="Unplaced"/>
</dbReference>
<dbReference type="InterPro" id="IPR011009">
    <property type="entry name" value="Kinase-like_dom_sf"/>
</dbReference>
<dbReference type="PANTHER" id="PTHR24347">
    <property type="entry name" value="SERINE/THREONINE-PROTEIN KINASE"/>
    <property type="match status" value="1"/>
</dbReference>
<evidence type="ECO:0000259" key="6">
    <source>
        <dbReference type="PROSITE" id="PS50006"/>
    </source>
</evidence>
<dbReference type="PROSITE" id="PS50006">
    <property type="entry name" value="FHA_DOMAIN"/>
    <property type="match status" value="1"/>
</dbReference>
<feature type="domain" description="FHA" evidence="6">
    <location>
        <begin position="66"/>
        <end position="127"/>
    </location>
</feature>
<dbReference type="InterPro" id="IPR017441">
    <property type="entry name" value="Protein_kinase_ATP_BS"/>
</dbReference>